<name>A0A6A6T9P5_9PLEO</name>
<evidence type="ECO:0000256" key="1">
    <source>
        <dbReference type="SAM" id="MobiDB-lite"/>
    </source>
</evidence>
<reference evidence="2" key="1">
    <citation type="journal article" date="2020" name="Stud. Mycol.">
        <title>101 Dothideomycetes genomes: a test case for predicting lifestyles and emergence of pathogens.</title>
        <authorList>
            <person name="Haridas S."/>
            <person name="Albert R."/>
            <person name="Binder M."/>
            <person name="Bloem J."/>
            <person name="Labutti K."/>
            <person name="Salamov A."/>
            <person name="Andreopoulos B."/>
            <person name="Baker S."/>
            <person name="Barry K."/>
            <person name="Bills G."/>
            <person name="Bluhm B."/>
            <person name="Cannon C."/>
            <person name="Castanera R."/>
            <person name="Culley D."/>
            <person name="Daum C."/>
            <person name="Ezra D."/>
            <person name="Gonzalez J."/>
            <person name="Henrissat B."/>
            <person name="Kuo A."/>
            <person name="Liang C."/>
            <person name="Lipzen A."/>
            <person name="Lutzoni F."/>
            <person name="Magnuson J."/>
            <person name="Mondo S."/>
            <person name="Nolan M."/>
            <person name="Ohm R."/>
            <person name="Pangilinan J."/>
            <person name="Park H.-J."/>
            <person name="Ramirez L."/>
            <person name="Alfaro M."/>
            <person name="Sun H."/>
            <person name="Tritt A."/>
            <person name="Yoshinaga Y."/>
            <person name="Zwiers L.-H."/>
            <person name="Turgeon B."/>
            <person name="Goodwin S."/>
            <person name="Spatafora J."/>
            <person name="Crous P."/>
            <person name="Grigoriev I."/>
        </authorList>
    </citation>
    <scope>NUCLEOTIDE SEQUENCE</scope>
    <source>
        <strain evidence="2">CBS 122681</strain>
    </source>
</reference>
<sequence length="121" mass="13201">MPCLQSAFPTHDAWLGSTLCRRSWKTARRDFQARSTIALPHASFIVDGYSESRAAIRHLDRCFDPVLPSARSDTPASRRGDKRLSSTSNAAFATAPAIRKAREAMDACARISYLCAGDGAL</sequence>
<feature type="region of interest" description="Disordered" evidence="1">
    <location>
        <begin position="67"/>
        <end position="88"/>
    </location>
</feature>
<evidence type="ECO:0000313" key="3">
    <source>
        <dbReference type="Proteomes" id="UP000799324"/>
    </source>
</evidence>
<keyword evidence="3" id="KW-1185">Reference proteome</keyword>
<organism evidence="2 3">
    <name type="scientific">Lophiostoma macrostomum CBS 122681</name>
    <dbReference type="NCBI Taxonomy" id="1314788"/>
    <lineage>
        <taxon>Eukaryota</taxon>
        <taxon>Fungi</taxon>
        <taxon>Dikarya</taxon>
        <taxon>Ascomycota</taxon>
        <taxon>Pezizomycotina</taxon>
        <taxon>Dothideomycetes</taxon>
        <taxon>Pleosporomycetidae</taxon>
        <taxon>Pleosporales</taxon>
        <taxon>Lophiostomataceae</taxon>
        <taxon>Lophiostoma</taxon>
    </lineage>
</organism>
<protein>
    <submittedName>
        <fullName evidence="2">Uncharacterized protein</fullName>
    </submittedName>
</protein>
<dbReference type="Proteomes" id="UP000799324">
    <property type="component" value="Unassembled WGS sequence"/>
</dbReference>
<evidence type="ECO:0000313" key="2">
    <source>
        <dbReference type="EMBL" id="KAF2655598.1"/>
    </source>
</evidence>
<gene>
    <name evidence="2" type="ORF">K491DRAFT_692798</name>
</gene>
<dbReference type="EMBL" id="MU004347">
    <property type="protein sequence ID" value="KAF2655598.1"/>
    <property type="molecule type" value="Genomic_DNA"/>
</dbReference>
<accession>A0A6A6T9P5</accession>
<dbReference type="AlphaFoldDB" id="A0A6A6T9P5"/>
<proteinExistence type="predicted"/>